<evidence type="ECO:0000259" key="8">
    <source>
        <dbReference type="PROSITE" id="PS51352"/>
    </source>
</evidence>
<dbReference type="InterPro" id="IPR050553">
    <property type="entry name" value="Thioredoxin_ResA/DsbE_sf"/>
</dbReference>
<feature type="transmembrane region" description="Helical" evidence="7">
    <location>
        <begin position="226"/>
        <end position="248"/>
    </location>
</feature>
<evidence type="ECO:0000256" key="1">
    <source>
        <dbReference type="ARBA" id="ARBA00004651"/>
    </source>
</evidence>
<gene>
    <name evidence="9" type="ordered locus">Bphyt_4497</name>
</gene>
<keyword evidence="4" id="KW-0201">Cytochrome c-type biogenesis</keyword>
<evidence type="ECO:0000313" key="10">
    <source>
        <dbReference type="Proteomes" id="UP000001739"/>
    </source>
</evidence>
<evidence type="ECO:0000313" key="9">
    <source>
        <dbReference type="EMBL" id="ACD18871.1"/>
    </source>
</evidence>
<dbReference type="eggNOG" id="COG0526">
    <property type="taxonomic scope" value="Bacteria"/>
</dbReference>
<sequence>MAPLCKISGQRVITFNLTFREDFDTGGALGCGHFLQYQVLNELYAGCRPSQRAHFNRPIRTFGTDMLLIVLAYLGGALTILSPCILPVLPFVFARADQPFVRSGLPLLAGMALTFALVATLAAVGGGWVTQANQYGRWVAIALLAIFGLTLLFPRFADHLMRPLVSAGNRLSNFAQTDGQQVRAGSSFLLGIATGLLWAPCAGPILGLVLTGAALRGASVGTTLLLVAYAAGAATSLAVALLIGGKVFTAMKRSLGAGEWIRRGIGALMLCGVAAIALGFDTGVLARVSTVATGGLEQKLVDKLSPNAAPGKAPVAGNAADASGGAMMSVNAASQSTAGADADSTAVNAAQGGAMMRTAVAAEAAPLPVEGVLPPLDGAVQWLNSPPLTTQDLRGKVVLVDFWTYSCINCLRSLPYVKAWAQKYKDQGLVVIGVHAPEFAFERNIDNVKKATHDLGVDYPVAIDNNYAIWRALNNQYWPAHYFVDAKGQIRYHHFGEGDYAGSEKVIQQLLTEAGHANASKVALGIANGGAQGVQAAADNADMQSPETYVGYQRAENFASPGGEVADKTHTYVAPSQPGVNDWGLAGSWNVGAEHATLAASSGRIVYRFHARDLHLVLGPGKDGKPVRFRVSVDGAAPGASHGTDVAADGSGTVTGQRLYQLVRQTGEVGDHTFSIEFLDPGVQAFAFTFG</sequence>
<dbReference type="EMBL" id="CP001053">
    <property type="protein sequence ID" value="ACD18871.1"/>
    <property type="molecule type" value="Genomic_DNA"/>
</dbReference>
<feature type="transmembrane region" description="Helical" evidence="7">
    <location>
        <begin position="66"/>
        <end position="93"/>
    </location>
</feature>
<dbReference type="InterPro" id="IPR003834">
    <property type="entry name" value="Cyt_c_assmbl_TM_dom"/>
</dbReference>
<keyword evidence="6 7" id="KW-0472">Membrane</keyword>
<proteinExistence type="predicted"/>
<keyword evidence="3 7" id="KW-0812">Transmembrane</keyword>
<dbReference type="Proteomes" id="UP000001739">
    <property type="component" value="Chromosome 2"/>
</dbReference>
<evidence type="ECO:0000256" key="3">
    <source>
        <dbReference type="ARBA" id="ARBA00022692"/>
    </source>
</evidence>
<organism evidence="9 10">
    <name type="scientific">Paraburkholderia phytofirmans (strain DSM 17436 / LMG 22146 / PsJN)</name>
    <name type="common">Burkholderia phytofirmans</name>
    <dbReference type="NCBI Taxonomy" id="398527"/>
    <lineage>
        <taxon>Bacteria</taxon>
        <taxon>Pseudomonadati</taxon>
        <taxon>Pseudomonadota</taxon>
        <taxon>Betaproteobacteria</taxon>
        <taxon>Burkholderiales</taxon>
        <taxon>Burkholderiaceae</taxon>
        <taxon>Paraburkholderia</taxon>
    </lineage>
</organism>
<dbReference type="AlphaFoldDB" id="B2TDY5"/>
<keyword evidence="2" id="KW-1003">Cell membrane</keyword>
<comment type="subcellular location">
    <subcellularLocation>
        <location evidence="1">Cell membrane</location>
        <topology evidence="1">Multi-pass membrane protein</topology>
    </subcellularLocation>
</comment>
<dbReference type="Gene3D" id="2.60.120.260">
    <property type="entry name" value="Galactose-binding domain-like"/>
    <property type="match status" value="1"/>
</dbReference>
<feature type="domain" description="Thioredoxin" evidence="8">
    <location>
        <begin position="361"/>
        <end position="512"/>
    </location>
</feature>
<dbReference type="PANTHER" id="PTHR42852:SF13">
    <property type="entry name" value="PROTEIN DIPZ"/>
    <property type="match status" value="1"/>
</dbReference>
<accession>B2TDY5</accession>
<evidence type="ECO:0000256" key="6">
    <source>
        <dbReference type="ARBA" id="ARBA00023136"/>
    </source>
</evidence>
<feature type="transmembrane region" description="Helical" evidence="7">
    <location>
        <begin position="105"/>
        <end position="129"/>
    </location>
</feature>
<dbReference type="PANTHER" id="PTHR42852">
    <property type="entry name" value="THIOL:DISULFIDE INTERCHANGE PROTEIN DSBE"/>
    <property type="match status" value="1"/>
</dbReference>
<dbReference type="KEGG" id="bpy:Bphyt_4497"/>
<evidence type="ECO:0000256" key="4">
    <source>
        <dbReference type="ARBA" id="ARBA00022748"/>
    </source>
</evidence>
<dbReference type="HOGENOM" id="CLU_033708_0_0_4"/>
<dbReference type="Pfam" id="PF02683">
    <property type="entry name" value="DsbD_TM"/>
    <property type="match status" value="1"/>
</dbReference>
<dbReference type="InterPro" id="IPR036249">
    <property type="entry name" value="Thioredoxin-like_sf"/>
</dbReference>
<dbReference type="GO" id="GO:0005886">
    <property type="term" value="C:plasma membrane"/>
    <property type="evidence" value="ECO:0007669"/>
    <property type="project" value="UniProtKB-SubCell"/>
</dbReference>
<reference evidence="9 10" key="1">
    <citation type="journal article" date="2011" name="J. Bacteriol.">
        <title>Complete genome sequence of the plant growth-promoting endophyte Burkholderia phytofirmans strain PsJN.</title>
        <authorList>
            <person name="Weilharter A."/>
            <person name="Mitter B."/>
            <person name="Shin M.V."/>
            <person name="Chain P.S."/>
            <person name="Nowak J."/>
            <person name="Sessitsch A."/>
        </authorList>
    </citation>
    <scope>NUCLEOTIDE SEQUENCE [LARGE SCALE GENOMIC DNA]</scope>
    <source>
        <strain evidence="10">DSM 17436 / LMG 22146 / PsJN</strain>
    </source>
</reference>
<dbReference type="GO" id="GO:0016491">
    <property type="term" value="F:oxidoreductase activity"/>
    <property type="evidence" value="ECO:0007669"/>
    <property type="project" value="InterPro"/>
</dbReference>
<name>B2TDY5_PARPJ</name>
<dbReference type="Pfam" id="PF08534">
    <property type="entry name" value="Redoxin"/>
    <property type="match status" value="1"/>
</dbReference>
<dbReference type="CDD" id="cd03012">
    <property type="entry name" value="TlpA_like_DipZ_like"/>
    <property type="match status" value="1"/>
</dbReference>
<feature type="transmembrane region" description="Helical" evidence="7">
    <location>
        <begin position="135"/>
        <end position="153"/>
    </location>
</feature>
<dbReference type="SUPFAM" id="SSF52833">
    <property type="entry name" value="Thioredoxin-like"/>
    <property type="match status" value="1"/>
</dbReference>
<protein>
    <submittedName>
        <fullName evidence="9">Redoxin domain protein</fullName>
    </submittedName>
</protein>
<evidence type="ECO:0000256" key="2">
    <source>
        <dbReference type="ARBA" id="ARBA00022475"/>
    </source>
</evidence>
<dbReference type="PROSITE" id="PS51352">
    <property type="entry name" value="THIOREDOXIN_2"/>
    <property type="match status" value="1"/>
</dbReference>
<keyword evidence="5 7" id="KW-1133">Transmembrane helix</keyword>
<dbReference type="eggNOG" id="COG0785">
    <property type="taxonomic scope" value="Bacteria"/>
</dbReference>
<evidence type="ECO:0000256" key="7">
    <source>
        <dbReference type="SAM" id="Phobius"/>
    </source>
</evidence>
<dbReference type="InterPro" id="IPR041017">
    <property type="entry name" value="Thioredoxin_10"/>
</dbReference>
<dbReference type="InterPro" id="IPR013740">
    <property type="entry name" value="Redoxin"/>
</dbReference>
<dbReference type="STRING" id="398527.Bphyt_4497"/>
<dbReference type="Gene3D" id="3.40.30.10">
    <property type="entry name" value="Glutaredoxin"/>
    <property type="match status" value="1"/>
</dbReference>
<dbReference type="Pfam" id="PF17991">
    <property type="entry name" value="Thioredoxin_10"/>
    <property type="match status" value="1"/>
</dbReference>
<dbReference type="GO" id="GO:0017004">
    <property type="term" value="P:cytochrome complex assembly"/>
    <property type="evidence" value="ECO:0007669"/>
    <property type="project" value="UniProtKB-KW"/>
</dbReference>
<feature type="transmembrane region" description="Helical" evidence="7">
    <location>
        <begin position="188"/>
        <end position="214"/>
    </location>
</feature>
<dbReference type="InterPro" id="IPR013766">
    <property type="entry name" value="Thioredoxin_domain"/>
</dbReference>
<evidence type="ECO:0000256" key="5">
    <source>
        <dbReference type="ARBA" id="ARBA00022989"/>
    </source>
</evidence>